<accession>A0ABV8MKK3</accession>
<feature type="domain" description="DUF4034" evidence="1">
    <location>
        <begin position="18"/>
        <end position="280"/>
    </location>
</feature>
<dbReference type="InterPro" id="IPR011990">
    <property type="entry name" value="TPR-like_helical_dom_sf"/>
</dbReference>
<evidence type="ECO:0000259" key="1">
    <source>
        <dbReference type="Pfam" id="PF13226"/>
    </source>
</evidence>
<dbReference type="InterPro" id="IPR025115">
    <property type="entry name" value="DUF4034"/>
</dbReference>
<gene>
    <name evidence="2" type="ORF">ACFOW7_04695</name>
</gene>
<evidence type="ECO:0000313" key="2">
    <source>
        <dbReference type="EMBL" id="MFC4158658.1"/>
    </source>
</evidence>
<organism evidence="2 3">
    <name type="scientific">Chitinimonas lacunae</name>
    <dbReference type="NCBI Taxonomy" id="1963018"/>
    <lineage>
        <taxon>Bacteria</taxon>
        <taxon>Pseudomonadati</taxon>
        <taxon>Pseudomonadota</taxon>
        <taxon>Betaproteobacteria</taxon>
        <taxon>Neisseriales</taxon>
        <taxon>Chitinibacteraceae</taxon>
        <taxon>Chitinimonas</taxon>
    </lineage>
</organism>
<keyword evidence="3" id="KW-1185">Reference proteome</keyword>
<evidence type="ECO:0000313" key="3">
    <source>
        <dbReference type="Proteomes" id="UP001595791"/>
    </source>
</evidence>
<dbReference type="Proteomes" id="UP001595791">
    <property type="component" value="Unassembled WGS sequence"/>
</dbReference>
<name>A0ABV8MKK3_9NEIS</name>
<dbReference type="EMBL" id="JBHSBU010000001">
    <property type="protein sequence ID" value="MFC4158658.1"/>
    <property type="molecule type" value="Genomic_DNA"/>
</dbReference>
<dbReference type="SUPFAM" id="SSF81901">
    <property type="entry name" value="HCP-like"/>
    <property type="match status" value="1"/>
</dbReference>
<dbReference type="Pfam" id="PF13226">
    <property type="entry name" value="DUF4034"/>
    <property type="match status" value="1"/>
</dbReference>
<proteinExistence type="predicted"/>
<protein>
    <submittedName>
        <fullName evidence="2">DUF4034 domain-containing protein</fullName>
    </submittedName>
</protein>
<dbReference type="RefSeq" id="WP_378161571.1">
    <property type="nucleotide sequence ID" value="NZ_JBHSBU010000001.1"/>
</dbReference>
<sequence length="680" mass="77264">MIDHPNHASISALRAQQAQWRLWLSQQDFQALDHYLDEQEALWLQGEENQRGRYGWAMDTLFDPLQTPDFASRRAQLERWAAARPDSYHAQVQLGRLWIGAAGEIRGTGTADEVDLTQWIGAQMACDRAFTHLLRAIECHPRPAFACNELFTVSSYLDEPEWLLDLYQGEPASPYVMPQDPEARAIWQAGLDHLQPYGAGLPEPLRSLPACLPPRAPDEIENGRLYWFGLAMHFHPRNLDALRIAVYYLYPRWYGDHSQMSAFIKGPLCSTLSETERGVLWETKAQDILCFTPDLQDEHAVGRHLDLWQALLQRPMPASLRHRCLGRYATLLCSVGHQEAAYRLYGEAAALEQSGAVEEYFGSKSMRWLAHLVIIEGLPDPERLLPRLMNQALCWQEDPWHLMLAALAYQYGLWGFPHQPGQQAAWLDRAAALIPFEKEERGIYRALCWLWKSQQFEAVEWLALQLAQRGTAQAMAFLADIQRNLLRPDTPKARRNPQQAQHWLREGADRGESECAIDLSLDFLWTGNPGKGQEALMQEAQQRLLAVFKTSDDAQRLALVSRLAKSNISSQESWAHDKLVPSLLAVDEAEIRLTLARLLANMYEYGQGGPQSSVLAKAWLTHALEIEQDDEAAQAMLRANQSNSPLTWLCRKLDNRASSLEELRQHLQAGRAYAPEGFVV</sequence>
<comment type="caution">
    <text evidence="2">The sequence shown here is derived from an EMBL/GenBank/DDBJ whole genome shotgun (WGS) entry which is preliminary data.</text>
</comment>
<dbReference type="Gene3D" id="1.25.40.10">
    <property type="entry name" value="Tetratricopeptide repeat domain"/>
    <property type="match status" value="1"/>
</dbReference>
<reference evidence="3" key="1">
    <citation type="journal article" date="2019" name="Int. J. Syst. Evol. Microbiol.">
        <title>The Global Catalogue of Microorganisms (GCM) 10K type strain sequencing project: providing services to taxonomists for standard genome sequencing and annotation.</title>
        <authorList>
            <consortium name="The Broad Institute Genomics Platform"/>
            <consortium name="The Broad Institute Genome Sequencing Center for Infectious Disease"/>
            <person name="Wu L."/>
            <person name="Ma J."/>
        </authorList>
    </citation>
    <scope>NUCLEOTIDE SEQUENCE [LARGE SCALE GENOMIC DNA]</scope>
    <source>
        <strain evidence="3">LMG 29894</strain>
    </source>
</reference>